<sequence length="855" mass="95721">MCTGDKVRPKCGRCDLRHLPCHYAGERRRPKRLDASEIEKRLHQMEAVFRHMNERFPGANAETRPDEPDDVSEIIEVSQVAPLSDTLSAEYLPDNDQIGRGDNEMEFVWSFDGSSLTPAAANSSPAPMSAADATGMLTPVTSSGDQFSKDEDLLNQILSGKPESPPVENNAAVWIRTEDGDEYTGTQKDVEIVLIKRRHLTFIGPSSGISLLSNPGLTWIQNTFSGTEDVCNTLKSVTLEVANHLQMPKCIPVKPWASIRINGPRKQIPPEEVVWRYVDAYFRSVQCLFPVVDRHSFENRLRAYFQDPKDTDIAWTALMVAVLASGCRALLSAETPTAFEQSGAESWAYFQTAIDLVSQLLYKPANMPVVETVYAQGLSSPQRLEYTFCTLAAQVAQGLGLHRKPLQSWNLSDSETQERNRLFWVIYELDKTISLRCGRPSFIDDKEISCSFPYGTPILQRNTIPSICPGDQIAEQTPPGFDFFFIYAQYARICGNIAKQLYSASALSRPFSELLPTARKLEDAIDKWRDGIPDNFRPGRPFRPSEVPKDLPQIQALSLSFGYHYMICSVHRRFSAMFERPETKETALGALRLADSKYLEAARSMILLTKHLDIESHAPGWMLFYYPITALLGVFTSVVCNPKSESGNSDIALMEVIVGHLGRLEFMTSGGTAFNKIGELVRLARVILRRACEDDRTVAHRRSPSIRRDSTIERLNNIRSMHENSTDRTRTGEISQQSLHHNINGLETWEPVAHEHAASSLSSSQSFGSSYERNNQSLEATALTYFGRDIDLVANQTTASSFFAHSEQSGRPGLTNEDELQWAIHQRPVDNYLDWGAGAINDTDYHQYAPGEVTG</sequence>
<dbReference type="SMART" id="SM00906">
    <property type="entry name" value="Fungal_trans"/>
    <property type="match status" value="1"/>
</dbReference>
<feature type="domain" description="Xylanolytic transcriptional activator regulatory" evidence="6">
    <location>
        <begin position="385"/>
        <end position="459"/>
    </location>
</feature>
<dbReference type="Pfam" id="PF04082">
    <property type="entry name" value="Fungal_trans"/>
    <property type="match status" value="1"/>
</dbReference>
<dbReference type="PANTHER" id="PTHR46910">
    <property type="entry name" value="TRANSCRIPTION FACTOR PDR1"/>
    <property type="match status" value="1"/>
</dbReference>
<evidence type="ECO:0000256" key="1">
    <source>
        <dbReference type="ARBA" id="ARBA00004123"/>
    </source>
</evidence>
<dbReference type="InterPro" id="IPR036864">
    <property type="entry name" value="Zn2-C6_fun-type_DNA-bd_sf"/>
</dbReference>
<reference evidence="7 8" key="1">
    <citation type="submission" date="2016-03" db="EMBL/GenBank/DDBJ databases">
        <authorList>
            <person name="Ploux O."/>
        </authorList>
    </citation>
    <scope>NUCLEOTIDE SEQUENCE [LARGE SCALE GENOMIC DNA]</scope>
    <source>
        <strain evidence="7 8">UAMH 11012</strain>
    </source>
</reference>
<dbReference type="GO" id="GO:0008270">
    <property type="term" value="F:zinc ion binding"/>
    <property type="evidence" value="ECO:0007669"/>
    <property type="project" value="InterPro"/>
</dbReference>
<keyword evidence="5" id="KW-0539">Nucleus</keyword>
<dbReference type="Proteomes" id="UP000184330">
    <property type="component" value="Unassembled WGS sequence"/>
</dbReference>
<keyword evidence="8" id="KW-1185">Reference proteome</keyword>
<organism evidence="7 8">
    <name type="scientific">Phialocephala subalpina</name>
    <dbReference type="NCBI Taxonomy" id="576137"/>
    <lineage>
        <taxon>Eukaryota</taxon>
        <taxon>Fungi</taxon>
        <taxon>Dikarya</taxon>
        <taxon>Ascomycota</taxon>
        <taxon>Pezizomycotina</taxon>
        <taxon>Leotiomycetes</taxon>
        <taxon>Helotiales</taxon>
        <taxon>Mollisiaceae</taxon>
        <taxon>Phialocephala</taxon>
        <taxon>Phialocephala fortinii species complex</taxon>
    </lineage>
</organism>
<gene>
    <name evidence="7" type="ORF">PAC_19933</name>
</gene>
<name>A0A1L7XY79_9HELO</name>
<dbReference type="PANTHER" id="PTHR46910:SF37">
    <property type="entry name" value="ZN(II)2CYS6 TRANSCRIPTION FACTOR (EUROFUNG)"/>
    <property type="match status" value="1"/>
</dbReference>
<dbReference type="GO" id="GO:0006351">
    <property type="term" value="P:DNA-templated transcription"/>
    <property type="evidence" value="ECO:0007669"/>
    <property type="project" value="InterPro"/>
</dbReference>
<dbReference type="CDD" id="cd12148">
    <property type="entry name" value="fungal_TF_MHR"/>
    <property type="match status" value="1"/>
</dbReference>
<dbReference type="GO" id="GO:0000981">
    <property type="term" value="F:DNA-binding transcription factor activity, RNA polymerase II-specific"/>
    <property type="evidence" value="ECO:0007669"/>
    <property type="project" value="InterPro"/>
</dbReference>
<evidence type="ECO:0000256" key="3">
    <source>
        <dbReference type="ARBA" id="ARBA00023125"/>
    </source>
</evidence>
<evidence type="ECO:0000256" key="2">
    <source>
        <dbReference type="ARBA" id="ARBA00023015"/>
    </source>
</evidence>
<evidence type="ECO:0000313" key="7">
    <source>
        <dbReference type="EMBL" id="CZR70032.1"/>
    </source>
</evidence>
<keyword evidence="2" id="KW-0805">Transcription regulation</keyword>
<evidence type="ECO:0000256" key="5">
    <source>
        <dbReference type="ARBA" id="ARBA00023242"/>
    </source>
</evidence>
<evidence type="ECO:0000256" key="4">
    <source>
        <dbReference type="ARBA" id="ARBA00023163"/>
    </source>
</evidence>
<dbReference type="OrthoDB" id="39175at2759"/>
<dbReference type="GO" id="GO:0005634">
    <property type="term" value="C:nucleus"/>
    <property type="evidence" value="ECO:0007669"/>
    <property type="project" value="UniProtKB-SubCell"/>
</dbReference>
<dbReference type="GO" id="GO:0003677">
    <property type="term" value="F:DNA binding"/>
    <property type="evidence" value="ECO:0007669"/>
    <property type="project" value="UniProtKB-KW"/>
</dbReference>
<keyword evidence="4" id="KW-0804">Transcription</keyword>
<comment type="subcellular location">
    <subcellularLocation>
        <location evidence="1">Nucleus</location>
    </subcellularLocation>
</comment>
<dbReference type="EMBL" id="FJOG01000090">
    <property type="protein sequence ID" value="CZR70032.1"/>
    <property type="molecule type" value="Genomic_DNA"/>
</dbReference>
<accession>A0A1L7XY79</accession>
<keyword evidence="3" id="KW-0238">DNA-binding</keyword>
<evidence type="ECO:0000313" key="8">
    <source>
        <dbReference type="Proteomes" id="UP000184330"/>
    </source>
</evidence>
<proteinExistence type="predicted"/>
<protein>
    <recommendedName>
        <fullName evidence="6">Xylanolytic transcriptional activator regulatory domain-containing protein</fullName>
    </recommendedName>
</protein>
<dbReference type="InterPro" id="IPR007219">
    <property type="entry name" value="XnlR_reg_dom"/>
</dbReference>
<dbReference type="STRING" id="576137.A0A1L7XY79"/>
<evidence type="ECO:0000259" key="6">
    <source>
        <dbReference type="SMART" id="SM00906"/>
    </source>
</evidence>
<dbReference type="Gene3D" id="4.10.240.10">
    <property type="entry name" value="Zn(2)-C6 fungal-type DNA-binding domain"/>
    <property type="match status" value="1"/>
</dbReference>
<dbReference type="AlphaFoldDB" id="A0A1L7XY79"/>
<dbReference type="InterPro" id="IPR050987">
    <property type="entry name" value="AtrR-like"/>
</dbReference>